<keyword evidence="2 4" id="KW-0503">Monooxygenase</keyword>
<dbReference type="InterPro" id="IPR002938">
    <property type="entry name" value="FAD-bd"/>
</dbReference>
<dbReference type="Proteomes" id="UP000702209">
    <property type="component" value="Unassembled WGS sequence"/>
</dbReference>
<dbReference type="RefSeq" id="WP_195130742.1">
    <property type="nucleotide sequence ID" value="NZ_JADLQX010000013.1"/>
</dbReference>
<dbReference type="Gene3D" id="3.50.50.60">
    <property type="entry name" value="FAD/NAD(P)-binding domain"/>
    <property type="match status" value="1"/>
</dbReference>
<keyword evidence="1" id="KW-0560">Oxidoreductase</keyword>
<evidence type="ECO:0000313" key="5">
    <source>
        <dbReference type="Proteomes" id="UP000702209"/>
    </source>
</evidence>
<keyword evidence="5" id="KW-1185">Reference proteome</keyword>
<dbReference type="SUPFAM" id="SSF51905">
    <property type="entry name" value="FAD/NAD(P)-binding domain"/>
    <property type="match status" value="1"/>
</dbReference>
<gene>
    <name evidence="4" type="ORF">IU459_18185</name>
</gene>
<dbReference type="Gene3D" id="3.30.9.30">
    <property type="match status" value="1"/>
</dbReference>
<evidence type="ECO:0000256" key="2">
    <source>
        <dbReference type="ARBA" id="ARBA00023033"/>
    </source>
</evidence>
<accession>A0ABS0CT32</accession>
<sequence>MVTIIGGGIAGTILGGALARRGEQVTLYEQQPRNAAGGAFLFIDERGHSVLHDLGVDDDAVNQASYPVSALEYVGSNGRRAAMSRGHRFWLRSSLVKVLNDFVGTSGADLRYDCGITDVTVDEPGRCRIQHSDGSSSTTGDIVIAADGIDSVVRARLEPERTPVYAGDVVLYGMTSTPTELDTEPQTLHFFAELDATGAAASTFGHIWRPGHTAHWFIRIARAPLDGADDSGVRPTSEWTDTVLQTTPSINDLVGTLLDKTDSVHVSNARNVPLDAAAEPTLPVLLIGDADHAITPAAGVGARDALEDAHAVYRALTTGSCPAEAMALRRTKIIDDRQRAVRGRASVSR</sequence>
<dbReference type="GO" id="GO:0004497">
    <property type="term" value="F:monooxygenase activity"/>
    <property type="evidence" value="ECO:0007669"/>
    <property type="project" value="UniProtKB-KW"/>
</dbReference>
<feature type="domain" description="FAD-binding" evidence="3">
    <location>
        <begin position="2"/>
        <end position="317"/>
    </location>
</feature>
<protein>
    <submittedName>
        <fullName evidence="4">FAD-dependent monooxygenase</fullName>
    </submittedName>
</protein>
<evidence type="ECO:0000259" key="3">
    <source>
        <dbReference type="Pfam" id="PF01494"/>
    </source>
</evidence>
<dbReference type="Pfam" id="PF01494">
    <property type="entry name" value="FAD_binding_3"/>
    <property type="match status" value="1"/>
</dbReference>
<dbReference type="PANTHER" id="PTHR13789:SF309">
    <property type="entry name" value="PUTATIVE (AFU_ORTHOLOGUE AFUA_6G14510)-RELATED"/>
    <property type="match status" value="1"/>
</dbReference>
<dbReference type="InterPro" id="IPR050493">
    <property type="entry name" value="FAD-dep_Monooxygenase_BioMet"/>
</dbReference>
<dbReference type="InterPro" id="IPR036188">
    <property type="entry name" value="FAD/NAD-bd_sf"/>
</dbReference>
<dbReference type="PANTHER" id="PTHR13789">
    <property type="entry name" value="MONOOXYGENASE"/>
    <property type="match status" value="1"/>
</dbReference>
<name>A0ABS0CT32_9NOCA</name>
<comment type="caution">
    <text evidence="4">The sequence shown here is derived from an EMBL/GenBank/DDBJ whole genome shotgun (WGS) entry which is preliminary data.</text>
</comment>
<evidence type="ECO:0000256" key="1">
    <source>
        <dbReference type="ARBA" id="ARBA00023002"/>
    </source>
</evidence>
<proteinExistence type="predicted"/>
<reference evidence="4 5" key="1">
    <citation type="submission" date="2020-10" db="EMBL/GenBank/DDBJ databases">
        <title>Identification of Nocardia species via Next-generation sequencing and recognition of intraspecies genetic diversity.</title>
        <authorList>
            <person name="Li P."/>
            <person name="Li P."/>
            <person name="Lu B."/>
        </authorList>
    </citation>
    <scope>NUCLEOTIDE SEQUENCE [LARGE SCALE GENOMIC DNA]</scope>
    <source>
        <strain evidence="4 5">BJ06-0157</strain>
    </source>
</reference>
<organism evidence="4 5">
    <name type="scientific">Nocardia amamiensis</name>
    <dbReference type="NCBI Taxonomy" id="404578"/>
    <lineage>
        <taxon>Bacteria</taxon>
        <taxon>Bacillati</taxon>
        <taxon>Actinomycetota</taxon>
        <taxon>Actinomycetes</taxon>
        <taxon>Mycobacteriales</taxon>
        <taxon>Nocardiaceae</taxon>
        <taxon>Nocardia</taxon>
    </lineage>
</organism>
<dbReference type="EMBL" id="JADLQX010000013">
    <property type="protein sequence ID" value="MBF6299456.1"/>
    <property type="molecule type" value="Genomic_DNA"/>
</dbReference>
<evidence type="ECO:0000313" key="4">
    <source>
        <dbReference type="EMBL" id="MBF6299456.1"/>
    </source>
</evidence>
<dbReference type="PRINTS" id="PR00420">
    <property type="entry name" value="RNGMNOXGNASE"/>
</dbReference>